<name>A0A1Y6CHR2_9BACT</name>
<dbReference type="PRINTS" id="PR00081">
    <property type="entry name" value="GDHRDH"/>
</dbReference>
<keyword evidence="5 8" id="KW-0560">Oxidoreductase</keyword>
<feature type="binding site" evidence="11">
    <location>
        <begin position="19"/>
        <end position="20"/>
    </location>
    <ligand>
        <name>NAD(+)</name>
        <dbReference type="ChEBI" id="CHEBI:57540"/>
    </ligand>
</feature>
<comment type="pathway">
    <text evidence="1">Lipid metabolism; fatty acid biosynthesis.</text>
</comment>
<dbReference type="Gene3D" id="3.40.50.720">
    <property type="entry name" value="NAD(P)-binding Rossmann-like Domain"/>
    <property type="match status" value="1"/>
</dbReference>
<dbReference type="UniPathway" id="UPA00094"/>
<dbReference type="STRING" id="1513793.SAMN06296036_117146"/>
<feature type="binding site" evidence="10">
    <location>
        <position position="100"/>
    </location>
    <ligand>
        <name>substrate</name>
    </ligand>
</feature>
<reference evidence="13" key="1">
    <citation type="submission" date="2017-04" db="EMBL/GenBank/DDBJ databases">
        <authorList>
            <person name="Varghese N."/>
            <person name="Submissions S."/>
        </authorList>
    </citation>
    <scope>NUCLEOTIDE SEQUENCE [LARGE SCALE GENOMIC DNA]</scope>
    <source>
        <strain evidence="13">RKEM611</strain>
    </source>
</reference>
<evidence type="ECO:0000256" key="7">
    <source>
        <dbReference type="ARBA" id="ARBA00023160"/>
    </source>
</evidence>
<evidence type="ECO:0000256" key="9">
    <source>
        <dbReference type="PIRSR" id="PIRSR000094-1"/>
    </source>
</evidence>
<feature type="active site" description="Proton acceptor" evidence="9">
    <location>
        <position position="160"/>
    </location>
</feature>
<evidence type="ECO:0000256" key="10">
    <source>
        <dbReference type="PIRSR" id="PIRSR000094-2"/>
    </source>
</evidence>
<evidence type="ECO:0000256" key="11">
    <source>
        <dbReference type="PIRSR" id="PIRSR000094-3"/>
    </source>
</evidence>
<accession>A0A1Y6CHR2</accession>
<evidence type="ECO:0000256" key="3">
    <source>
        <dbReference type="ARBA" id="ARBA00022516"/>
    </source>
</evidence>
<dbReference type="RefSeq" id="WP_132321940.1">
    <property type="nucleotide sequence ID" value="NZ_FWZT01000017.1"/>
</dbReference>
<feature type="active site" description="Proton acceptor" evidence="9">
    <location>
        <position position="150"/>
    </location>
</feature>
<dbReference type="PIRSF" id="PIRSF000094">
    <property type="entry name" value="Enoyl-ACP_rdct"/>
    <property type="match status" value="1"/>
</dbReference>
<comment type="similarity">
    <text evidence="2 8">Belongs to the short-chain dehydrogenases/reductases (SDR) family. FabI subfamily.</text>
</comment>
<evidence type="ECO:0000313" key="13">
    <source>
        <dbReference type="Proteomes" id="UP000192907"/>
    </source>
</evidence>
<evidence type="ECO:0000256" key="6">
    <source>
        <dbReference type="ARBA" id="ARBA00023098"/>
    </source>
</evidence>
<protein>
    <recommendedName>
        <fullName evidence="8">Enoyl-[acyl-carrier-protein] reductase [NADH]</fullName>
        <ecNumber evidence="8">1.3.1.9</ecNumber>
    </recommendedName>
</protein>
<keyword evidence="7 8" id="KW-0275">Fatty acid biosynthesis</keyword>
<feature type="binding site" evidence="11">
    <location>
        <begin position="69"/>
        <end position="70"/>
    </location>
    <ligand>
        <name>NAD(+)</name>
        <dbReference type="ChEBI" id="CHEBI:57540"/>
    </ligand>
</feature>
<keyword evidence="6" id="KW-0443">Lipid metabolism</keyword>
<dbReference type="SUPFAM" id="SSF51735">
    <property type="entry name" value="NAD(P)-binding Rossmann-fold domains"/>
    <property type="match status" value="1"/>
</dbReference>
<keyword evidence="8 11" id="KW-0520">NAD</keyword>
<sequence>MGLLEGKRGIIMGIANDRSIASSIAKVLHSEGAKLGFSYLPDTGERERNKQRLLQVTDGLDPQVVCPCDVTKDDDIKAFFQDVKEKMGTIDFLIHSIAFAPTADLKLNTIECSREGFANAMDVSVYSFLATSRAAADLMVDGGSICAMTYYGGEKVMPGYNLMGLCKSALDTSVKYAAYELGSRNIRVNAISAGPIKTLAASAVGDFKSMLGMYESVSPLGRNVDGGDVGHGTTFLVSDLSRMITGEIMHIDAGFNIMGGTVLKS</sequence>
<dbReference type="InterPro" id="IPR036291">
    <property type="entry name" value="NAD(P)-bd_dom_sf"/>
</dbReference>
<keyword evidence="3 8" id="KW-0444">Lipid biosynthesis</keyword>
<evidence type="ECO:0000256" key="8">
    <source>
        <dbReference type="PIRNR" id="PIRNR000094"/>
    </source>
</evidence>
<dbReference type="InterPro" id="IPR002347">
    <property type="entry name" value="SDR_fam"/>
</dbReference>
<evidence type="ECO:0000256" key="1">
    <source>
        <dbReference type="ARBA" id="ARBA00005194"/>
    </source>
</evidence>
<dbReference type="AlphaFoldDB" id="A0A1Y6CHR2"/>
<feature type="binding site" evidence="11">
    <location>
        <position position="97"/>
    </location>
    <ligand>
        <name>NAD(+)</name>
        <dbReference type="ChEBI" id="CHEBI:57540"/>
    </ligand>
</feature>
<evidence type="ECO:0000256" key="5">
    <source>
        <dbReference type="ARBA" id="ARBA00023002"/>
    </source>
</evidence>
<dbReference type="EC" id="1.3.1.9" evidence="8"/>
<dbReference type="Pfam" id="PF13561">
    <property type="entry name" value="adh_short_C2"/>
    <property type="match status" value="1"/>
</dbReference>
<dbReference type="Proteomes" id="UP000192907">
    <property type="component" value="Unassembled WGS sequence"/>
</dbReference>
<gene>
    <name evidence="12" type="ORF">SAMN06296036_117146</name>
</gene>
<dbReference type="CDD" id="cd05372">
    <property type="entry name" value="ENR_SDR"/>
    <property type="match status" value="1"/>
</dbReference>
<organism evidence="12 13">
    <name type="scientific">Pseudobacteriovorax antillogorgiicola</name>
    <dbReference type="NCBI Taxonomy" id="1513793"/>
    <lineage>
        <taxon>Bacteria</taxon>
        <taxon>Pseudomonadati</taxon>
        <taxon>Bdellovibrionota</taxon>
        <taxon>Oligoflexia</taxon>
        <taxon>Oligoflexales</taxon>
        <taxon>Pseudobacteriovoracaceae</taxon>
        <taxon>Pseudobacteriovorax</taxon>
    </lineage>
</organism>
<evidence type="ECO:0000313" key="12">
    <source>
        <dbReference type="EMBL" id="SMF55642.1"/>
    </source>
</evidence>
<feature type="binding site" evidence="11">
    <location>
        <position position="13"/>
    </location>
    <ligand>
        <name>NAD(+)</name>
        <dbReference type="ChEBI" id="CHEBI:57540"/>
    </ligand>
</feature>
<feature type="binding site" evidence="11">
    <location>
        <position position="167"/>
    </location>
    <ligand>
        <name>NAD(+)</name>
        <dbReference type="ChEBI" id="CHEBI:57540"/>
    </ligand>
</feature>
<dbReference type="InterPro" id="IPR014358">
    <property type="entry name" value="Enoyl-ACP_Rdtase_NADH"/>
</dbReference>
<evidence type="ECO:0000256" key="2">
    <source>
        <dbReference type="ARBA" id="ARBA00009233"/>
    </source>
</evidence>
<dbReference type="PANTHER" id="PTHR43159">
    <property type="entry name" value="ENOYL-[ACYL-CARRIER-PROTEIN] REDUCTASE"/>
    <property type="match status" value="1"/>
</dbReference>
<dbReference type="OrthoDB" id="9803628at2"/>
<dbReference type="GO" id="GO:0004318">
    <property type="term" value="F:enoyl-[acyl-carrier-protein] reductase (NADH) activity"/>
    <property type="evidence" value="ECO:0007669"/>
    <property type="project" value="UniProtKB-EC"/>
</dbReference>
<feature type="binding site" evidence="11">
    <location>
        <begin position="196"/>
        <end position="200"/>
    </location>
    <ligand>
        <name>NAD(+)</name>
        <dbReference type="ChEBI" id="CHEBI:57540"/>
    </ligand>
</feature>
<keyword evidence="13" id="KW-1185">Reference proteome</keyword>
<dbReference type="EMBL" id="FWZT01000017">
    <property type="protein sequence ID" value="SMF55642.1"/>
    <property type="molecule type" value="Genomic_DNA"/>
</dbReference>
<dbReference type="GO" id="GO:0006633">
    <property type="term" value="P:fatty acid biosynthetic process"/>
    <property type="evidence" value="ECO:0007669"/>
    <property type="project" value="UniProtKB-UniPathway"/>
</dbReference>
<evidence type="ECO:0000256" key="4">
    <source>
        <dbReference type="ARBA" id="ARBA00022832"/>
    </source>
</evidence>
<proteinExistence type="inferred from homology"/>
<dbReference type="PANTHER" id="PTHR43159:SF2">
    <property type="entry name" value="ENOYL-[ACYL-CARRIER-PROTEIN] REDUCTASE [NADH], CHLOROPLASTIC"/>
    <property type="match status" value="1"/>
</dbReference>
<dbReference type="Gene3D" id="1.10.8.400">
    <property type="entry name" value="Enoyl acyl carrier protein reductase"/>
    <property type="match status" value="1"/>
</dbReference>
<comment type="catalytic activity">
    <reaction evidence="8">
        <text>a 2,3-saturated acyl-[ACP] + NAD(+) = a (2E)-enoyl-[ACP] + NADH + H(+)</text>
        <dbReference type="Rhea" id="RHEA:10240"/>
        <dbReference type="Rhea" id="RHEA-COMP:9925"/>
        <dbReference type="Rhea" id="RHEA-COMP:9926"/>
        <dbReference type="ChEBI" id="CHEBI:15378"/>
        <dbReference type="ChEBI" id="CHEBI:57540"/>
        <dbReference type="ChEBI" id="CHEBI:57945"/>
        <dbReference type="ChEBI" id="CHEBI:78784"/>
        <dbReference type="ChEBI" id="CHEBI:78785"/>
        <dbReference type="EC" id="1.3.1.9"/>
    </reaction>
</comment>
<keyword evidence="4" id="KW-0276">Fatty acid metabolism</keyword>